<gene>
    <name evidence="10" type="ORF">COZ41_02335</name>
</gene>
<dbReference type="GO" id="GO:0006355">
    <property type="term" value="P:regulation of DNA-templated transcription"/>
    <property type="evidence" value="ECO:0007669"/>
    <property type="project" value="InterPro"/>
</dbReference>
<dbReference type="GO" id="GO:0009007">
    <property type="term" value="F:site-specific DNA-methyltransferase (adenine-specific) activity"/>
    <property type="evidence" value="ECO:0007669"/>
    <property type="project" value="UniProtKB-EC"/>
</dbReference>
<evidence type="ECO:0000256" key="5">
    <source>
        <dbReference type="ARBA" id="ARBA00022691"/>
    </source>
</evidence>
<evidence type="ECO:0000313" key="11">
    <source>
        <dbReference type="Proteomes" id="UP000229531"/>
    </source>
</evidence>
<organism evidence="10 11">
    <name type="scientific">Candidatus Shapirobacteria bacterium CG_4_10_14_3_um_filter_35_13</name>
    <dbReference type="NCBI Taxonomy" id="1974873"/>
    <lineage>
        <taxon>Bacteria</taxon>
        <taxon>Candidatus Shapironibacteriota</taxon>
    </lineage>
</organism>
<evidence type="ECO:0000256" key="2">
    <source>
        <dbReference type="ARBA" id="ARBA00011900"/>
    </source>
</evidence>
<comment type="catalytic activity">
    <reaction evidence="7">
        <text>a 2'-deoxyadenosine in DNA + S-adenosyl-L-methionine = an N(6)-methyl-2'-deoxyadenosine in DNA + S-adenosyl-L-homocysteine + H(+)</text>
        <dbReference type="Rhea" id="RHEA:15197"/>
        <dbReference type="Rhea" id="RHEA-COMP:12418"/>
        <dbReference type="Rhea" id="RHEA-COMP:12419"/>
        <dbReference type="ChEBI" id="CHEBI:15378"/>
        <dbReference type="ChEBI" id="CHEBI:57856"/>
        <dbReference type="ChEBI" id="CHEBI:59789"/>
        <dbReference type="ChEBI" id="CHEBI:90615"/>
        <dbReference type="ChEBI" id="CHEBI:90616"/>
        <dbReference type="EC" id="2.1.1.72"/>
    </reaction>
</comment>
<keyword evidence="6" id="KW-0680">Restriction system</keyword>
<dbReference type="Gene3D" id="1.10.1660.10">
    <property type="match status" value="1"/>
</dbReference>
<keyword evidence="4" id="KW-0808">Transferase</keyword>
<keyword evidence="5" id="KW-0949">S-adenosyl-L-methionine</keyword>
<evidence type="ECO:0000256" key="4">
    <source>
        <dbReference type="ARBA" id="ARBA00022679"/>
    </source>
</evidence>
<dbReference type="Pfam" id="PF12161">
    <property type="entry name" value="HsdM_N"/>
    <property type="match status" value="1"/>
</dbReference>
<dbReference type="PROSITE" id="PS50937">
    <property type="entry name" value="HTH_MERR_2"/>
    <property type="match status" value="1"/>
</dbReference>
<reference evidence="11" key="1">
    <citation type="submission" date="2017-09" db="EMBL/GenBank/DDBJ databases">
        <title>Depth-based differentiation of microbial function through sediment-hosted aquifers and enrichment of novel symbionts in the deep terrestrial subsurface.</title>
        <authorList>
            <person name="Probst A.J."/>
            <person name="Ladd B."/>
            <person name="Jarett J.K."/>
            <person name="Geller-Mcgrath D.E."/>
            <person name="Sieber C.M.K."/>
            <person name="Emerson J.B."/>
            <person name="Anantharaman K."/>
            <person name="Thomas B.C."/>
            <person name="Malmstrom R."/>
            <person name="Stieglmeier M."/>
            <person name="Klingl A."/>
            <person name="Woyke T."/>
            <person name="Ryan C.M."/>
            <person name="Banfield J.F."/>
        </authorList>
    </citation>
    <scope>NUCLEOTIDE SEQUENCE [LARGE SCALE GENOMIC DNA]</scope>
</reference>
<dbReference type="Gene3D" id="3.40.50.150">
    <property type="entry name" value="Vaccinia Virus protein VP39"/>
    <property type="match status" value="1"/>
</dbReference>
<evidence type="ECO:0000313" key="10">
    <source>
        <dbReference type="EMBL" id="PIX67943.1"/>
    </source>
</evidence>
<dbReference type="InterPro" id="IPR022749">
    <property type="entry name" value="D12N6_MeTrfase_N"/>
</dbReference>
<evidence type="ECO:0000256" key="6">
    <source>
        <dbReference type="ARBA" id="ARBA00022747"/>
    </source>
</evidence>
<dbReference type="EC" id="2.1.1.72" evidence="2"/>
<dbReference type="Pfam" id="PF13411">
    <property type="entry name" value="MerR_1"/>
    <property type="match status" value="1"/>
</dbReference>
<dbReference type="Gene3D" id="1.20.1260.30">
    <property type="match status" value="1"/>
</dbReference>
<dbReference type="InterPro" id="IPR038333">
    <property type="entry name" value="T1MK-like_N_sf"/>
</dbReference>
<dbReference type="GO" id="GO:0008170">
    <property type="term" value="F:N-methyltransferase activity"/>
    <property type="evidence" value="ECO:0007669"/>
    <property type="project" value="InterPro"/>
</dbReference>
<protein>
    <recommendedName>
        <fullName evidence="2">site-specific DNA-methyltransferase (adenine-specific)</fullName>
        <ecNumber evidence="2">2.1.1.72</ecNumber>
    </recommendedName>
</protein>
<evidence type="ECO:0000256" key="8">
    <source>
        <dbReference type="SAM" id="Coils"/>
    </source>
</evidence>
<name>A0A2M7LIP8_9BACT</name>
<sequence length="561" mass="65134">MSKKIIKNDKNELKLLSISQVSEIFGVHQDTLRNWEKEGILVPLRVGKRKDRKYRPEDIEAIANKMGSRLTLPQLEKFLWKSADILRSQIDSSDYKKYIFGLLFYKRISDVWDEEYKKVMEEYNDKALAVVDYNHRFQVPKDCRWPIIQEQAENIGKKLNEIFDKLTNANSPKLDKIFDDLDFANKDKFPNDVLQKLINHFSQYNFGSNYISSDLLGDAYEYLIKQFAADAGKKGGEFYTPREVERVIINILKPHEKDHICDPFAGSCGFLLEAYNYLKDKAGENVARTLYFYGQEINLGTFAIAKINMFLHGLDATDIRRGDTLSNPQFLDDFGTLKKFDITVTNFPYSMKVWPHEIFNTNKYGRLEGYDMPPTSNADYACVLHIIKSMNQNGRAGVVVPHGVLFRGGSEGRIREQIIKNNIIDAIISLPSKLFYGTGIPAAIFIFNKNKPENKKGKILFIEAEKDYLEGKNQNTLRVQDIDKIVKAYDDYKNIEKFARVVDVKEIEENEFNLNVRRYIDSAETEEIIDIKKVLVELKDLEEEREKIDKKVKNYIKELKY</sequence>
<feature type="coiled-coil region" evidence="8">
    <location>
        <begin position="531"/>
        <end position="558"/>
    </location>
</feature>
<dbReference type="GO" id="GO:0009307">
    <property type="term" value="P:DNA restriction-modification system"/>
    <property type="evidence" value="ECO:0007669"/>
    <property type="project" value="UniProtKB-KW"/>
</dbReference>
<evidence type="ECO:0000256" key="3">
    <source>
        <dbReference type="ARBA" id="ARBA00022603"/>
    </source>
</evidence>
<accession>A0A2M7LIP8</accession>
<dbReference type="SUPFAM" id="SSF53335">
    <property type="entry name" value="S-adenosyl-L-methionine-dependent methyltransferases"/>
    <property type="match status" value="1"/>
</dbReference>
<dbReference type="PANTHER" id="PTHR42933">
    <property type="entry name" value="SLR6095 PROTEIN"/>
    <property type="match status" value="1"/>
</dbReference>
<dbReference type="SUPFAM" id="SSF46955">
    <property type="entry name" value="Putative DNA-binding domain"/>
    <property type="match status" value="1"/>
</dbReference>
<dbReference type="PRINTS" id="PR00507">
    <property type="entry name" value="N12N6MTFRASE"/>
</dbReference>
<dbReference type="NCBIfam" id="TIGR00497">
    <property type="entry name" value="hsdM"/>
    <property type="match status" value="1"/>
</dbReference>
<feature type="domain" description="HTH merR-type" evidence="9">
    <location>
        <begin position="15"/>
        <end position="45"/>
    </location>
</feature>
<dbReference type="InterPro" id="IPR009061">
    <property type="entry name" value="DNA-bd_dom_put_sf"/>
</dbReference>
<dbReference type="InterPro" id="IPR000551">
    <property type="entry name" value="MerR-type_HTH_dom"/>
</dbReference>
<dbReference type="InterPro" id="IPR051537">
    <property type="entry name" value="DNA_Adenine_Mtase"/>
</dbReference>
<dbReference type="AlphaFoldDB" id="A0A2M7LIP8"/>
<dbReference type="InterPro" id="IPR029063">
    <property type="entry name" value="SAM-dependent_MTases_sf"/>
</dbReference>
<dbReference type="PANTHER" id="PTHR42933:SF3">
    <property type="entry name" value="TYPE I RESTRICTION ENZYME MJAVIII METHYLASE SUBUNIT"/>
    <property type="match status" value="1"/>
</dbReference>
<dbReference type="GO" id="GO:0032259">
    <property type="term" value="P:methylation"/>
    <property type="evidence" value="ECO:0007669"/>
    <property type="project" value="UniProtKB-KW"/>
</dbReference>
<keyword evidence="8" id="KW-0175">Coiled coil</keyword>
<dbReference type="Pfam" id="PF02384">
    <property type="entry name" value="N6_Mtase"/>
    <property type="match status" value="1"/>
</dbReference>
<dbReference type="InterPro" id="IPR003356">
    <property type="entry name" value="DNA_methylase_A-5"/>
</dbReference>
<comment type="caution">
    <text evidence="10">The sequence shown here is derived from an EMBL/GenBank/DDBJ whole genome shotgun (WGS) entry which is preliminary data.</text>
</comment>
<evidence type="ECO:0000256" key="7">
    <source>
        <dbReference type="ARBA" id="ARBA00047942"/>
    </source>
</evidence>
<dbReference type="Proteomes" id="UP000229531">
    <property type="component" value="Unassembled WGS sequence"/>
</dbReference>
<dbReference type="GO" id="GO:0003677">
    <property type="term" value="F:DNA binding"/>
    <property type="evidence" value="ECO:0007669"/>
    <property type="project" value="InterPro"/>
</dbReference>
<dbReference type="InterPro" id="IPR004546">
    <property type="entry name" value="Restrct_endonuc_T1M"/>
</dbReference>
<dbReference type="EMBL" id="PFJG01000047">
    <property type="protein sequence ID" value="PIX67943.1"/>
    <property type="molecule type" value="Genomic_DNA"/>
</dbReference>
<proteinExistence type="inferred from homology"/>
<keyword evidence="3" id="KW-0489">Methyltransferase</keyword>
<comment type="similarity">
    <text evidence="1">Belongs to the N(4)/N(6)-methyltransferase family.</text>
</comment>
<evidence type="ECO:0000256" key="1">
    <source>
        <dbReference type="ARBA" id="ARBA00006594"/>
    </source>
</evidence>
<evidence type="ECO:0000259" key="9">
    <source>
        <dbReference type="PROSITE" id="PS50937"/>
    </source>
</evidence>